<protein>
    <recommendedName>
        <fullName evidence="4">ABC transporter substrate-binding protein</fullName>
    </recommendedName>
</protein>
<evidence type="ECO:0000256" key="1">
    <source>
        <dbReference type="SAM" id="SignalP"/>
    </source>
</evidence>
<feature type="signal peptide" evidence="1">
    <location>
        <begin position="1"/>
        <end position="30"/>
    </location>
</feature>
<feature type="chain" id="PRO_5047128188" description="ABC transporter substrate-binding protein" evidence="1">
    <location>
        <begin position="31"/>
        <end position="97"/>
    </location>
</feature>
<evidence type="ECO:0008006" key="4">
    <source>
        <dbReference type="Google" id="ProtNLM"/>
    </source>
</evidence>
<reference evidence="2 3" key="1">
    <citation type="submission" date="2024-01" db="EMBL/GenBank/DDBJ databases">
        <title>A draft genome for the cacao thread blight pathogen Marasmiellus scandens.</title>
        <authorList>
            <person name="Baruah I.K."/>
            <person name="Leung J."/>
            <person name="Bukari Y."/>
            <person name="Amoako-Attah I."/>
            <person name="Meinhardt L.W."/>
            <person name="Bailey B.A."/>
            <person name="Cohen S.P."/>
        </authorList>
    </citation>
    <scope>NUCLEOTIDE SEQUENCE [LARGE SCALE GENOMIC DNA]</scope>
    <source>
        <strain evidence="2 3">GH-19</strain>
    </source>
</reference>
<keyword evidence="3" id="KW-1185">Reference proteome</keyword>
<evidence type="ECO:0000313" key="2">
    <source>
        <dbReference type="EMBL" id="KAK7440377.1"/>
    </source>
</evidence>
<proteinExistence type="predicted"/>
<dbReference type="Proteomes" id="UP001498398">
    <property type="component" value="Unassembled WGS sequence"/>
</dbReference>
<dbReference type="EMBL" id="JBANRG010000068">
    <property type="protein sequence ID" value="KAK7440377.1"/>
    <property type="molecule type" value="Genomic_DNA"/>
</dbReference>
<sequence>MIATMTVKSAIFALVVCVCTLCCSMQRAASAPIPVPIAVIYNPDKELVAAALKGRDPFTLSTGTRGILTARTTRTVHDARNLPDYVLNMLEGIKIVP</sequence>
<accession>A0ABR1IWC7</accession>
<organism evidence="2 3">
    <name type="scientific">Marasmiellus scandens</name>
    <dbReference type="NCBI Taxonomy" id="2682957"/>
    <lineage>
        <taxon>Eukaryota</taxon>
        <taxon>Fungi</taxon>
        <taxon>Dikarya</taxon>
        <taxon>Basidiomycota</taxon>
        <taxon>Agaricomycotina</taxon>
        <taxon>Agaricomycetes</taxon>
        <taxon>Agaricomycetidae</taxon>
        <taxon>Agaricales</taxon>
        <taxon>Marasmiineae</taxon>
        <taxon>Omphalotaceae</taxon>
        <taxon>Marasmiellus</taxon>
    </lineage>
</organism>
<keyword evidence="1" id="KW-0732">Signal</keyword>
<name>A0ABR1IWC7_9AGAR</name>
<evidence type="ECO:0000313" key="3">
    <source>
        <dbReference type="Proteomes" id="UP001498398"/>
    </source>
</evidence>
<gene>
    <name evidence="2" type="ORF">VKT23_017013</name>
</gene>
<comment type="caution">
    <text evidence="2">The sequence shown here is derived from an EMBL/GenBank/DDBJ whole genome shotgun (WGS) entry which is preliminary data.</text>
</comment>